<feature type="compositionally biased region" description="Basic residues" evidence="5">
    <location>
        <begin position="349"/>
        <end position="366"/>
    </location>
</feature>
<dbReference type="GO" id="GO:0006355">
    <property type="term" value="P:regulation of DNA-templated transcription"/>
    <property type="evidence" value="ECO:0007669"/>
    <property type="project" value="InterPro"/>
</dbReference>
<feature type="compositionally biased region" description="Low complexity" evidence="5">
    <location>
        <begin position="1"/>
        <end position="14"/>
    </location>
</feature>
<keyword evidence="4" id="KW-0175">Coiled coil</keyword>
<gene>
    <name evidence="6" type="ORF">M0811_00022</name>
</gene>
<comment type="caution">
    <text evidence="6">The sequence shown here is derived from an EMBL/GenBank/DDBJ whole genome shotgun (WGS) entry which is preliminary data.</text>
</comment>
<evidence type="ECO:0000256" key="4">
    <source>
        <dbReference type="SAM" id="Coils"/>
    </source>
</evidence>
<keyword evidence="7" id="KW-1185">Reference proteome</keyword>
<evidence type="ECO:0000256" key="5">
    <source>
        <dbReference type="SAM" id="MobiDB-lite"/>
    </source>
</evidence>
<dbReference type="Gene3D" id="1.20.1160.11">
    <property type="entry name" value="Paired amphipathic helix"/>
    <property type="match status" value="2"/>
</dbReference>
<feature type="region of interest" description="Disordered" evidence="5">
    <location>
        <begin position="347"/>
        <end position="386"/>
    </location>
</feature>
<dbReference type="InterPro" id="IPR036600">
    <property type="entry name" value="PAH_sf"/>
</dbReference>
<feature type="compositionally biased region" description="Acidic residues" evidence="5">
    <location>
        <begin position="370"/>
        <end position="379"/>
    </location>
</feature>
<dbReference type="SUPFAM" id="SSF47762">
    <property type="entry name" value="PAH2 domain"/>
    <property type="match status" value="2"/>
</dbReference>
<evidence type="ECO:0000256" key="2">
    <source>
        <dbReference type="ARBA" id="ARBA00023242"/>
    </source>
</evidence>
<protein>
    <submittedName>
        <fullName evidence="6">Uncharacterized protein</fullName>
    </submittedName>
</protein>
<feature type="compositionally biased region" description="Polar residues" evidence="5">
    <location>
        <begin position="15"/>
        <end position="37"/>
    </location>
</feature>
<proteinExistence type="predicted"/>
<organism evidence="6 7">
    <name type="scientific">Anaeramoeba ignava</name>
    <name type="common">Anaerobic marine amoeba</name>
    <dbReference type="NCBI Taxonomy" id="1746090"/>
    <lineage>
        <taxon>Eukaryota</taxon>
        <taxon>Metamonada</taxon>
        <taxon>Anaeramoebidae</taxon>
        <taxon>Anaeramoeba</taxon>
    </lineage>
</organism>
<feature type="coiled-coil region" evidence="4">
    <location>
        <begin position="224"/>
        <end position="255"/>
    </location>
</feature>
<dbReference type="AlphaFoldDB" id="A0A9Q0LQ97"/>
<comment type="subcellular location">
    <subcellularLocation>
        <location evidence="1 3">Nucleus</location>
    </subcellularLocation>
</comment>
<accession>A0A9Q0LQ97</accession>
<dbReference type="InterPro" id="IPR003822">
    <property type="entry name" value="PAH"/>
</dbReference>
<sequence length="386" mass="45144">MSQQNKQESNQSSEDLNNSVENQNTNQIINPTANDTNQDQQSQFELEQQQHSHINPNTNHSFMNTTPHFLQQTANYYPFQLSSFPYNFSYPSYHLNHLQNHHHLPHSAYPFFQNMSIQNFQHPPLSLTPHHQHPQDTNPHELANARGVMSLIDLVSSTFQNEPNKTQEIFYLINAYSSGNITQNEASHLIENILENKPDLIPLFKNFIFSGHPIFSQQIQLIPKDQEQNENENQIQNQNQNEIEIQNEIENEENLNELVIDDEQNKSNLFEKKRLQDAISLINNVNARFSSKPEKSNKFIKIIQQIEDNEINISDGLPEILHILKKEEDLKKEFQKFVVPLTLNEQSRRKTKIKTRFSTKIKKKKRSLSDEDEDEDESNSEYSNDN</sequence>
<feature type="region of interest" description="Disordered" evidence="5">
    <location>
        <begin position="1"/>
        <end position="55"/>
    </location>
</feature>
<name>A0A9Q0LQ97_ANAIG</name>
<evidence type="ECO:0000313" key="7">
    <source>
        <dbReference type="Proteomes" id="UP001149090"/>
    </source>
</evidence>
<dbReference type="PROSITE" id="PS51477">
    <property type="entry name" value="PAH"/>
    <property type="match status" value="1"/>
</dbReference>
<evidence type="ECO:0000313" key="6">
    <source>
        <dbReference type="EMBL" id="KAJ5076705.1"/>
    </source>
</evidence>
<dbReference type="Proteomes" id="UP001149090">
    <property type="component" value="Unassembled WGS sequence"/>
</dbReference>
<reference evidence="6" key="1">
    <citation type="submission" date="2022-10" db="EMBL/GenBank/DDBJ databases">
        <title>Novel sulphate-reducing endosymbionts in the free-living metamonad Anaeramoeba.</title>
        <authorList>
            <person name="Jerlstrom-Hultqvist J."/>
            <person name="Cepicka I."/>
            <person name="Gallot-Lavallee L."/>
            <person name="Salas-Leiva D."/>
            <person name="Curtis B.A."/>
            <person name="Zahonova K."/>
            <person name="Pipaliya S."/>
            <person name="Dacks J."/>
            <person name="Roger A.J."/>
        </authorList>
    </citation>
    <scope>NUCLEOTIDE SEQUENCE</scope>
    <source>
        <strain evidence="6">BMAN</strain>
    </source>
</reference>
<evidence type="ECO:0000256" key="3">
    <source>
        <dbReference type="PROSITE-ProRule" id="PRU00810"/>
    </source>
</evidence>
<keyword evidence="2 3" id="KW-0539">Nucleus</keyword>
<dbReference type="EMBL" id="JAPDFW010000059">
    <property type="protein sequence ID" value="KAJ5076705.1"/>
    <property type="molecule type" value="Genomic_DNA"/>
</dbReference>
<evidence type="ECO:0000256" key="1">
    <source>
        <dbReference type="ARBA" id="ARBA00004123"/>
    </source>
</evidence>
<feature type="compositionally biased region" description="Low complexity" evidence="5">
    <location>
        <begin position="38"/>
        <end position="53"/>
    </location>
</feature>
<dbReference type="GO" id="GO:0005634">
    <property type="term" value="C:nucleus"/>
    <property type="evidence" value="ECO:0007669"/>
    <property type="project" value="UniProtKB-SubCell"/>
</dbReference>